<comment type="caution">
    <text evidence="1">The sequence shown here is derived from an EMBL/GenBank/DDBJ whole genome shotgun (WGS) entry which is preliminary data.</text>
</comment>
<name>A0A7W8K1C7_9DEIO</name>
<accession>A0A7W8K1C7</accession>
<dbReference type="Proteomes" id="UP000552709">
    <property type="component" value="Unassembled WGS sequence"/>
</dbReference>
<dbReference type="EMBL" id="JACHFL010000022">
    <property type="protein sequence ID" value="MBB5365793.1"/>
    <property type="molecule type" value="Genomic_DNA"/>
</dbReference>
<dbReference type="SMART" id="SM00028">
    <property type="entry name" value="TPR"/>
    <property type="match status" value="3"/>
</dbReference>
<dbReference type="Gene3D" id="1.25.40.10">
    <property type="entry name" value="Tetratricopeptide repeat domain"/>
    <property type="match status" value="1"/>
</dbReference>
<dbReference type="SUPFAM" id="SSF52540">
    <property type="entry name" value="P-loop containing nucleoside triphosphate hydrolases"/>
    <property type="match status" value="1"/>
</dbReference>
<evidence type="ECO:0000313" key="1">
    <source>
        <dbReference type="EMBL" id="MBB5365793.1"/>
    </source>
</evidence>
<keyword evidence="2" id="KW-1185">Reference proteome</keyword>
<evidence type="ECO:0000313" key="2">
    <source>
        <dbReference type="Proteomes" id="UP000552709"/>
    </source>
</evidence>
<protein>
    <submittedName>
        <fullName evidence="1">Tetratricopeptide (TPR) repeat protein</fullName>
    </submittedName>
</protein>
<proteinExistence type="predicted"/>
<reference evidence="1 2" key="1">
    <citation type="submission" date="2020-08" db="EMBL/GenBank/DDBJ databases">
        <title>Genomic Encyclopedia of Type Strains, Phase IV (KMG-IV): sequencing the most valuable type-strain genomes for metagenomic binning, comparative biology and taxonomic classification.</title>
        <authorList>
            <person name="Goeker M."/>
        </authorList>
    </citation>
    <scope>NUCLEOTIDE SEQUENCE [LARGE SCALE GENOMIC DNA]</scope>
    <source>
        <strain evidence="1 2">DSM 27939</strain>
    </source>
</reference>
<dbReference type="AlphaFoldDB" id="A0A7W8K1C7"/>
<dbReference type="InterPro" id="IPR019734">
    <property type="entry name" value="TPR_rpt"/>
</dbReference>
<gene>
    <name evidence="1" type="ORF">HNQ08_004919</name>
</gene>
<dbReference type="InterPro" id="IPR027417">
    <property type="entry name" value="P-loop_NTPase"/>
</dbReference>
<dbReference type="InterPro" id="IPR011990">
    <property type="entry name" value="TPR-like_helical_dom_sf"/>
</dbReference>
<dbReference type="RefSeq" id="WP_184137585.1">
    <property type="nucleotide sequence ID" value="NZ_JACHFL010000022.1"/>
</dbReference>
<sequence length="832" mass="90297">MKLLALGTLRLESSGLTAPLPLLLLTYLAERGAQSRATLTQLFFAGNTDPSDGLSSVLRKLRDEDPALVQDRGGLLETNVAFDVTELEAAQTARRYDTVVQLYSGAFLLRLDGLLVTAHDLGAHGRKKRKSEILVSPDVLDWIDTTRSGTADRVREAHVRLAERHAERGEFDVAATLVERGLDLSGTNALEGAQYGRYHRLLLAGGNPRAGILQREARVDFDLVLSGDRDAARAQLRTTLRGRRRERAALRGVRRGQWAWVTGTAGMGKSLLLAHLDGYALAPGTAPYSSLSALLDPDGAQDAAQVVSRLAQLNRPLLIDDWDHLDDLTRAALVHLRDVRAPTAVVIASRGPPEVPVDLTLTLRPLEPEELRDLPGAYATTGGLPFLVDALTRGEPLTHALHARFAGLSDACLEMYAALTLLGPGSDRPRQVTDLAVVRDALHLRPEDFASTLQRLIATGLVEPGGTVRARATALAFVETLGAMYLTVALRLARRLEGRGAHELYVRARPLWTGHDHGALCAASLAWADELIARGYARQAVEVLLEAQHALHDGCAAPLRLAQAYERKGEYAHAWDLTARLADTPEVQALQAVLEWRLGQPDAARRRAGALLGQPLPKEVRAEARYVLGNLDAECADFGSARSHLEGAAFLFGLVGRTLRRAEVLSDLAIVAVCTPEPPPDPGTARLDPDRLWTEAVALAGEDALLRSRLHNNQGRWSMLNGKYGDAERSFLSALDEADRSGARDSAAKAWLNLGLLYHHLKRVSEERAAFESALLQARASGERVTEATALANLAELDGQPAGLEEALDIVRELQHAELEAEFTGMLEQLRG</sequence>
<dbReference type="SUPFAM" id="SSF48452">
    <property type="entry name" value="TPR-like"/>
    <property type="match status" value="1"/>
</dbReference>
<organism evidence="1 2">
    <name type="scientific">Deinococcus humi</name>
    <dbReference type="NCBI Taxonomy" id="662880"/>
    <lineage>
        <taxon>Bacteria</taxon>
        <taxon>Thermotogati</taxon>
        <taxon>Deinococcota</taxon>
        <taxon>Deinococci</taxon>
        <taxon>Deinococcales</taxon>
        <taxon>Deinococcaceae</taxon>
        <taxon>Deinococcus</taxon>
    </lineage>
</organism>